<dbReference type="Proteomes" id="UP000823771">
    <property type="component" value="Unassembled WGS sequence"/>
</dbReference>
<proteinExistence type="predicted"/>
<dbReference type="SUPFAM" id="SSF54913">
    <property type="entry name" value="GlnB-like"/>
    <property type="match status" value="1"/>
</dbReference>
<comment type="caution">
    <text evidence="2">The sequence shown here is derived from an EMBL/GenBank/DDBJ whole genome shotgun (WGS) entry which is preliminary data.</text>
</comment>
<evidence type="ECO:0000313" key="2">
    <source>
        <dbReference type="EMBL" id="MBO8478375.1"/>
    </source>
</evidence>
<accession>A0A9D9IUJ1</accession>
<reference evidence="2" key="1">
    <citation type="submission" date="2020-10" db="EMBL/GenBank/DDBJ databases">
        <authorList>
            <person name="Gilroy R."/>
        </authorList>
    </citation>
    <scope>NUCLEOTIDE SEQUENCE</scope>
    <source>
        <strain evidence="2">2478</strain>
    </source>
</reference>
<protein>
    <submittedName>
        <fullName evidence="2">DUF2007 domain-containing protein</fullName>
    </submittedName>
</protein>
<sequence>MDNDLKTVASFQDPMLAHIAETKLKDSGIEAAVFGENSQFPSIRYADDKIKVKVNAADYDRALSILAASDKAE</sequence>
<feature type="domain" description="DUF2007" evidence="1">
    <location>
        <begin position="6"/>
        <end position="68"/>
    </location>
</feature>
<dbReference type="Pfam" id="PF09413">
    <property type="entry name" value="DUF2007"/>
    <property type="match status" value="1"/>
</dbReference>
<gene>
    <name evidence="2" type="ORF">IAB80_05775</name>
</gene>
<evidence type="ECO:0000313" key="3">
    <source>
        <dbReference type="Proteomes" id="UP000823771"/>
    </source>
</evidence>
<evidence type="ECO:0000259" key="1">
    <source>
        <dbReference type="Pfam" id="PF09413"/>
    </source>
</evidence>
<dbReference type="Gene3D" id="3.30.70.790">
    <property type="entry name" value="UreE, C-terminal domain"/>
    <property type="match status" value="1"/>
</dbReference>
<name>A0A9D9IUJ1_9BACT</name>
<organism evidence="2 3">
    <name type="scientific">Candidatus Cryptobacteroides excrementipullorum</name>
    <dbReference type="NCBI Taxonomy" id="2840761"/>
    <lineage>
        <taxon>Bacteria</taxon>
        <taxon>Pseudomonadati</taxon>
        <taxon>Bacteroidota</taxon>
        <taxon>Bacteroidia</taxon>
        <taxon>Bacteroidales</taxon>
        <taxon>Candidatus Cryptobacteroides</taxon>
    </lineage>
</organism>
<reference evidence="2" key="2">
    <citation type="journal article" date="2021" name="PeerJ">
        <title>Extensive microbial diversity within the chicken gut microbiome revealed by metagenomics and culture.</title>
        <authorList>
            <person name="Gilroy R."/>
            <person name="Ravi A."/>
            <person name="Getino M."/>
            <person name="Pursley I."/>
            <person name="Horton D.L."/>
            <person name="Alikhan N.F."/>
            <person name="Baker D."/>
            <person name="Gharbi K."/>
            <person name="Hall N."/>
            <person name="Watson M."/>
            <person name="Adriaenssens E.M."/>
            <person name="Foster-Nyarko E."/>
            <person name="Jarju S."/>
            <person name="Secka A."/>
            <person name="Antonio M."/>
            <person name="Oren A."/>
            <person name="Chaudhuri R.R."/>
            <person name="La Ragione R."/>
            <person name="Hildebrand F."/>
            <person name="Pallen M.J."/>
        </authorList>
    </citation>
    <scope>NUCLEOTIDE SEQUENCE</scope>
    <source>
        <strain evidence="2">2478</strain>
    </source>
</reference>
<dbReference type="InterPro" id="IPR018551">
    <property type="entry name" value="DUF2007"/>
</dbReference>
<dbReference type="AlphaFoldDB" id="A0A9D9IUJ1"/>
<dbReference type="InterPro" id="IPR011322">
    <property type="entry name" value="N-reg_PII-like_a/b"/>
</dbReference>
<dbReference type="EMBL" id="JADILZ010000046">
    <property type="protein sequence ID" value="MBO8478375.1"/>
    <property type="molecule type" value="Genomic_DNA"/>
</dbReference>